<keyword evidence="4" id="KW-0309">Germination</keyword>
<evidence type="ECO:0000256" key="3">
    <source>
        <dbReference type="ARBA" id="ARBA00022448"/>
    </source>
</evidence>
<feature type="transmembrane region" description="Helical" evidence="8">
    <location>
        <begin position="145"/>
        <end position="167"/>
    </location>
</feature>
<feature type="transmembrane region" description="Helical" evidence="8">
    <location>
        <begin position="306"/>
        <end position="328"/>
    </location>
</feature>
<feature type="transmembrane region" description="Helical" evidence="8">
    <location>
        <begin position="117"/>
        <end position="138"/>
    </location>
</feature>
<protein>
    <submittedName>
        <fullName evidence="9">Spore germination protein</fullName>
    </submittedName>
</protein>
<evidence type="ECO:0000256" key="8">
    <source>
        <dbReference type="SAM" id="Phobius"/>
    </source>
</evidence>
<gene>
    <name evidence="9" type="ORF">KL86SPO_30178</name>
</gene>
<dbReference type="RefSeq" id="WP_075755716.1">
    <property type="nucleotide sequence ID" value="NZ_LT608335.1"/>
</dbReference>
<keyword evidence="7 8" id="KW-0472">Membrane</keyword>
<comment type="similarity">
    <text evidence="2">Belongs to the amino acid-polyamine-organocation (APC) superfamily. Spore germination protein (SGP) (TC 2.A.3.9) family.</text>
</comment>
<evidence type="ECO:0000256" key="6">
    <source>
        <dbReference type="ARBA" id="ARBA00022989"/>
    </source>
</evidence>
<feature type="transmembrane region" description="Helical" evidence="8">
    <location>
        <begin position="9"/>
        <end position="29"/>
    </location>
</feature>
<dbReference type="PANTHER" id="PTHR34975:SF2">
    <property type="entry name" value="SPORE GERMINATION PROTEIN A2"/>
    <property type="match status" value="1"/>
</dbReference>
<keyword evidence="5 8" id="KW-0812">Transmembrane</keyword>
<reference evidence="9" key="1">
    <citation type="submission" date="2016-08" db="EMBL/GenBank/DDBJ databases">
        <authorList>
            <person name="Seilhamer J.J."/>
        </authorList>
    </citation>
    <scope>NUCLEOTIDE SEQUENCE</scope>
    <source>
        <strain evidence="9">86</strain>
    </source>
</reference>
<dbReference type="InterPro" id="IPR004761">
    <property type="entry name" value="Spore_GerAB"/>
</dbReference>
<proteinExistence type="inferred from homology"/>
<organism evidence="9">
    <name type="scientific">uncultured Sporomusa sp</name>
    <dbReference type="NCBI Taxonomy" id="307249"/>
    <lineage>
        <taxon>Bacteria</taxon>
        <taxon>Bacillati</taxon>
        <taxon>Bacillota</taxon>
        <taxon>Negativicutes</taxon>
        <taxon>Selenomonadales</taxon>
        <taxon>Sporomusaceae</taxon>
        <taxon>Sporomusa</taxon>
        <taxon>environmental samples</taxon>
    </lineage>
</organism>
<evidence type="ECO:0000313" key="9">
    <source>
        <dbReference type="EMBL" id="SCM79963.1"/>
    </source>
</evidence>
<evidence type="ECO:0000256" key="4">
    <source>
        <dbReference type="ARBA" id="ARBA00022544"/>
    </source>
</evidence>
<dbReference type="GO" id="GO:0016020">
    <property type="term" value="C:membrane"/>
    <property type="evidence" value="ECO:0007669"/>
    <property type="project" value="UniProtKB-SubCell"/>
</dbReference>
<keyword evidence="6 8" id="KW-1133">Transmembrane helix</keyword>
<feature type="transmembrane region" description="Helical" evidence="8">
    <location>
        <begin position="334"/>
        <end position="356"/>
    </location>
</feature>
<dbReference type="GO" id="GO:0009847">
    <property type="term" value="P:spore germination"/>
    <property type="evidence" value="ECO:0007669"/>
    <property type="project" value="InterPro"/>
</dbReference>
<feature type="transmembrane region" description="Helical" evidence="8">
    <location>
        <begin position="41"/>
        <end position="63"/>
    </location>
</feature>
<feature type="transmembrane region" description="Helical" evidence="8">
    <location>
        <begin position="187"/>
        <end position="207"/>
    </location>
</feature>
<dbReference type="PANTHER" id="PTHR34975">
    <property type="entry name" value="SPORE GERMINATION PROTEIN A2"/>
    <property type="match status" value="1"/>
</dbReference>
<keyword evidence="3" id="KW-0813">Transport</keyword>
<evidence type="ECO:0000256" key="1">
    <source>
        <dbReference type="ARBA" id="ARBA00004141"/>
    </source>
</evidence>
<sequence length="369" mass="40843">MSYHPGRMGLAEGTALVFIILFPRVFLTAPANMVTIAASAGWWVDILAAIPAIIAVLIIRYVYQYVQGDIVNVAERLFGRMGAWLFSILGIIVFFTNAAILLRQFAENTLLTALPQIEFSFIVGWYAFVVALAAWFGLETLARGTYLLMPMSIFSLLAVLLLLVPYYDIYNLTPWVGKGILPSLKQTVLTAGINTGGLILMIVAPALQNLRTFTWASIFGIVSSVSIKGLSIMVFTMVFGVNGATEKILPFFEMARLVYLSRYVQRIESLFIILWVVVGVLGIAISIYMGTYFITRMLLLPTMRPLIPLSAYLIAQLAMMPPDIATVIRLDSLFVVTVFNAGLYLMPTAMLLAVLWHKRKGRVRSCSTG</sequence>
<dbReference type="Pfam" id="PF03845">
    <property type="entry name" value="Spore_permease"/>
    <property type="match status" value="1"/>
</dbReference>
<feature type="transmembrane region" description="Helical" evidence="8">
    <location>
        <begin position="270"/>
        <end position="294"/>
    </location>
</feature>
<dbReference type="AlphaFoldDB" id="A0A212LQZ6"/>
<evidence type="ECO:0000256" key="7">
    <source>
        <dbReference type="ARBA" id="ARBA00023136"/>
    </source>
</evidence>
<comment type="subcellular location">
    <subcellularLocation>
        <location evidence="1">Membrane</location>
        <topology evidence="1">Multi-pass membrane protein</topology>
    </subcellularLocation>
</comment>
<feature type="transmembrane region" description="Helical" evidence="8">
    <location>
        <begin position="219"/>
        <end position="241"/>
    </location>
</feature>
<feature type="transmembrane region" description="Helical" evidence="8">
    <location>
        <begin position="84"/>
        <end position="105"/>
    </location>
</feature>
<name>A0A212LQZ6_9FIRM</name>
<evidence type="ECO:0000256" key="2">
    <source>
        <dbReference type="ARBA" id="ARBA00007998"/>
    </source>
</evidence>
<evidence type="ECO:0000256" key="5">
    <source>
        <dbReference type="ARBA" id="ARBA00022692"/>
    </source>
</evidence>
<dbReference type="EMBL" id="FMJE01000003">
    <property type="protein sequence ID" value="SCM79963.1"/>
    <property type="molecule type" value="Genomic_DNA"/>
</dbReference>
<accession>A0A212LQZ6</accession>